<dbReference type="PANTHER" id="PTHR45616">
    <property type="entry name" value="GATA-TYPE DOMAIN-CONTAINING PROTEIN"/>
    <property type="match status" value="1"/>
</dbReference>
<dbReference type="PANTHER" id="PTHR45616:SF39">
    <property type="entry name" value="KERATIN, TYPE II CYTOSKELETAL 6A-RELATED"/>
    <property type="match status" value="1"/>
</dbReference>
<dbReference type="PROSITE" id="PS00226">
    <property type="entry name" value="IF_ROD_1"/>
    <property type="match status" value="1"/>
</dbReference>
<dbReference type="EMBL" id="JAACNH010000002">
    <property type="protein sequence ID" value="KAG8452709.1"/>
    <property type="molecule type" value="Genomic_DNA"/>
</dbReference>
<evidence type="ECO:0000256" key="6">
    <source>
        <dbReference type="ARBA" id="ARBA00067648"/>
    </source>
</evidence>
<dbReference type="GO" id="GO:0031424">
    <property type="term" value="P:keratinization"/>
    <property type="evidence" value="ECO:0007669"/>
    <property type="project" value="TreeGrafter"/>
</dbReference>
<keyword evidence="3 8" id="KW-0175">Coiled coil</keyword>
<dbReference type="Gene3D" id="1.20.5.170">
    <property type="match status" value="1"/>
</dbReference>
<dbReference type="PROSITE" id="PS51842">
    <property type="entry name" value="IF_ROD_2"/>
    <property type="match status" value="1"/>
</dbReference>
<name>A0A8T2K661_9PIPI</name>
<gene>
    <name evidence="10" type="ORF">GDO86_004484</name>
</gene>
<dbReference type="FunFam" id="1.20.5.500:FF:000001">
    <property type="entry name" value="Type II keratin 23"/>
    <property type="match status" value="1"/>
</dbReference>
<dbReference type="PRINTS" id="PR01276">
    <property type="entry name" value="TYPE2KERATIN"/>
</dbReference>
<dbReference type="Gene3D" id="1.20.5.500">
    <property type="entry name" value="Single helix bin"/>
    <property type="match status" value="1"/>
</dbReference>
<proteinExistence type="inferred from homology"/>
<dbReference type="FunFam" id="1.20.5.170:FF:000065">
    <property type="entry name" value="Keratin, type II cytoskeletal 80"/>
    <property type="match status" value="1"/>
</dbReference>
<dbReference type="AlphaFoldDB" id="A0A8T2K661"/>
<accession>A0A8T2K661</accession>
<comment type="similarity">
    <text evidence="5 7">Belongs to the intermediate filament family.</text>
</comment>
<dbReference type="Proteomes" id="UP000812440">
    <property type="component" value="Chromosome 2"/>
</dbReference>
<evidence type="ECO:0000256" key="8">
    <source>
        <dbReference type="SAM" id="Coils"/>
    </source>
</evidence>
<dbReference type="InterPro" id="IPR003054">
    <property type="entry name" value="Keratin_II"/>
</dbReference>
<comment type="caution">
    <text evidence="10">The sequence shown here is derived from an EMBL/GenBank/DDBJ whole genome shotgun (WGS) entry which is preliminary data.</text>
</comment>
<dbReference type="GO" id="GO:0005615">
    <property type="term" value="C:extracellular space"/>
    <property type="evidence" value="ECO:0007669"/>
    <property type="project" value="TreeGrafter"/>
</dbReference>
<evidence type="ECO:0000256" key="2">
    <source>
        <dbReference type="ARBA" id="ARBA00022754"/>
    </source>
</evidence>
<feature type="coiled-coil region" evidence="8">
    <location>
        <begin position="176"/>
        <end position="224"/>
    </location>
</feature>
<protein>
    <recommendedName>
        <fullName evidence="6">Keratin, type II cytoskeletal I</fullName>
    </recommendedName>
</protein>
<dbReference type="InterPro" id="IPR039008">
    <property type="entry name" value="IF_rod_dom"/>
</dbReference>
<dbReference type="InterPro" id="IPR032444">
    <property type="entry name" value="Keratin_2_head"/>
</dbReference>
<comment type="subunit">
    <text evidence="4">Heterotetramer of two type I and two type II keratins.</text>
</comment>
<dbReference type="OrthoDB" id="2441647at2759"/>
<dbReference type="InterPro" id="IPR018039">
    <property type="entry name" value="IF_conserved"/>
</dbReference>
<evidence type="ECO:0000256" key="4">
    <source>
        <dbReference type="ARBA" id="ARBA00049697"/>
    </source>
</evidence>
<dbReference type="GO" id="GO:0045095">
    <property type="term" value="C:keratin filament"/>
    <property type="evidence" value="ECO:0007669"/>
    <property type="project" value="InterPro"/>
</dbReference>
<keyword evidence="1" id="KW-0416">Keratin</keyword>
<dbReference type="FunFam" id="1.20.5.1160:FF:000001">
    <property type="entry name" value="Keratin type II"/>
    <property type="match status" value="1"/>
</dbReference>
<dbReference type="GO" id="GO:0045109">
    <property type="term" value="P:intermediate filament organization"/>
    <property type="evidence" value="ECO:0007669"/>
    <property type="project" value="TreeGrafter"/>
</dbReference>
<evidence type="ECO:0000259" key="9">
    <source>
        <dbReference type="PROSITE" id="PS51842"/>
    </source>
</evidence>
<evidence type="ECO:0000313" key="10">
    <source>
        <dbReference type="EMBL" id="KAG8452709.1"/>
    </source>
</evidence>
<keyword evidence="11" id="KW-1185">Reference proteome</keyword>
<dbReference type="Pfam" id="PF16208">
    <property type="entry name" value="Keratin_2_head"/>
    <property type="match status" value="1"/>
</dbReference>
<evidence type="ECO:0000256" key="7">
    <source>
        <dbReference type="RuleBase" id="RU000685"/>
    </source>
</evidence>
<dbReference type="GO" id="GO:0030280">
    <property type="term" value="F:structural constituent of skin epidermis"/>
    <property type="evidence" value="ECO:0007669"/>
    <property type="project" value="TreeGrafter"/>
</dbReference>
<evidence type="ECO:0000256" key="1">
    <source>
        <dbReference type="ARBA" id="ARBA00022744"/>
    </source>
</evidence>
<organism evidence="10 11">
    <name type="scientific">Hymenochirus boettgeri</name>
    <name type="common">Congo dwarf clawed frog</name>
    <dbReference type="NCBI Taxonomy" id="247094"/>
    <lineage>
        <taxon>Eukaryota</taxon>
        <taxon>Metazoa</taxon>
        <taxon>Chordata</taxon>
        <taxon>Craniata</taxon>
        <taxon>Vertebrata</taxon>
        <taxon>Euteleostomi</taxon>
        <taxon>Amphibia</taxon>
        <taxon>Batrachia</taxon>
        <taxon>Anura</taxon>
        <taxon>Pipoidea</taxon>
        <taxon>Pipidae</taxon>
        <taxon>Pipinae</taxon>
        <taxon>Hymenochirus</taxon>
    </lineage>
</organism>
<evidence type="ECO:0000256" key="5">
    <source>
        <dbReference type="ARBA" id="ARBA00061646"/>
    </source>
</evidence>
<dbReference type="SUPFAM" id="SSF64593">
    <property type="entry name" value="Intermediate filament protein, coiled coil region"/>
    <property type="match status" value="2"/>
</dbReference>
<keyword evidence="2 7" id="KW-0403">Intermediate filament</keyword>
<sequence>MSYSQVAFKQQSSNARSRGFSSCSVGGGFGPRGGTTLGSRSVINLGGNKKLSISAGSTRGIGRYGGGAGAFFTGSGPQDGGNMNFPVCPPGGIQQVTIDQKLLQPLNVDIDPTIQKVKTEEREQIKTLNNKFATFIDKVRFLEQQNKVLDTKWRLLQEIKVSTKSTNLEPLYEAYINNLQRVLDNLINEKARLDSELKNMQVLVEENKKKFEDEINKRTKAENDFVVLKKDVDTVYMAKIDLETKVFSLTEEIAFIRALYDAELSEVQGHATDTSVVLSIDNNRELKMDDIIGEVRQQYEMIAQRSKAEAEGVFKNKIEAFQKEVANYGTNISNIKLEISDLNRKIQVLKVEIENVKKQIEAMQKSIAEAEQKGEAALKDAKTKLDNLEKALQKAKEDLARQMKDYQELMSVKLALDVEIATYRNLLEGEEARYPVEAIKTSPVYEKRNGKIYRIGKP</sequence>
<dbReference type="SMART" id="SM01391">
    <property type="entry name" value="Filament"/>
    <property type="match status" value="1"/>
</dbReference>
<feature type="domain" description="IF rod" evidence="9">
    <location>
        <begin position="121"/>
        <end position="434"/>
    </location>
</feature>
<evidence type="ECO:0000256" key="3">
    <source>
        <dbReference type="ARBA" id="ARBA00023054"/>
    </source>
</evidence>
<feature type="coiled-coil region" evidence="8">
    <location>
        <begin position="332"/>
        <end position="412"/>
    </location>
</feature>
<reference evidence="10" key="1">
    <citation type="thesis" date="2020" institute="ProQuest LLC" country="789 East Eisenhower Parkway, Ann Arbor, MI, USA">
        <title>Comparative Genomics and Chromosome Evolution.</title>
        <authorList>
            <person name="Mudd A.B."/>
        </authorList>
    </citation>
    <scope>NUCLEOTIDE SEQUENCE</scope>
    <source>
        <strain evidence="10">Female2</strain>
        <tissue evidence="10">Blood</tissue>
    </source>
</reference>
<dbReference type="Pfam" id="PF00038">
    <property type="entry name" value="Filament"/>
    <property type="match status" value="1"/>
</dbReference>
<dbReference type="Gene3D" id="1.20.5.1160">
    <property type="entry name" value="Vasodilator-stimulated phosphoprotein"/>
    <property type="match status" value="1"/>
</dbReference>
<evidence type="ECO:0000313" key="11">
    <source>
        <dbReference type="Proteomes" id="UP000812440"/>
    </source>
</evidence>